<feature type="region of interest" description="Disordered" evidence="1">
    <location>
        <begin position="69"/>
        <end position="99"/>
    </location>
</feature>
<proteinExistence type="predicted"/>
<gene>
    <name evidence="2" type="ORF">PHPALM_12506</name>
</gene>
<organism evidence="2 3">
    <name type="scientific">Phytophthora palmivora</name>
    <dbReference type="NCBI Taxonomy" id="4796"/>
    <lineage>
        <taxon>Eukaryota</taxon>
        <taxon>Sar</taxon>
        <taxon>Stramenopiles</taxon>
        <taxon>Oomycota</taxon>
        <taxon>Peronosporomycetes</taxon>
        <taxon>Peronosporales</taxon>
        <taxon>Peronosporaceae</taxon>
        <taxon>Phytophthora</taxon>
    </lineage>
</organism>
<keyword evidence="2" id="KW-0695">RNA-directed DNA polymerase</keyword>
<feature type="compositionally biased region" description="Polar residues" evidence="1">
    <location>
        <begin position="76"/>
        <end position="85"/>
    </location>
</feature>
<keyword evidence="3" id="KW-1185">Reference proteome</keyword>
<dbReference type="Proteomes" id="UP000237271">
    <property type="component" value="Unassembled WGS sequence"/>
</dbReference>
<reference evidence="2 3" key="1">
    <citation type="journal article" date="2017" name="Genome Biol. Evol.">
        <title>Phytophthora megakarya and P. palmivora, closely related causal agents of cacao black pod rot, underwent increases in genome sizes and gene numbers by different mechanisms.</title>
        <authorList>
            <person name="Ali S.S."/>
            <person name="Shao J."/>
            <person name="Lary D.J."/>
            <person name="Kronmiller B."/>
            <person name="Shen D."/>
            <person name="Strem M.D."/>
            <person name="Amoako-Attah I."/>
            <person name="Akrofi A.Y."/>
            <person name="Begoude B.A."/>
            <person name="Ten Hoopen G.M."/>
            <person name="Coulibaly K."/>
            <person name="Kebe B.I."/>
            <person name="Melnick R.L."/>
            <person name="Guiltinan M.J."/>
            <person name="Tyler B.M."/>
            <person name="Meinhardt L.W."/>
            <person name="Bailey B.A."/>
        </authorList>
    </citation>
    <scope>NUCLEOTIDE SEQUENCE [LARGE SCALE GENOMIC DNA]</scope>
    <source>
        <strain evidence="3">sbr112.9</strain>
    </source>
</reference>
<dbReference type="AlphaFoldDB" id="A0A2P4XZQ9"/>
<sequence>MSGCMLYCTLDLVDGFYWNLIRVEGGQTAMEVHLKHLHRVLEVMRANKLYDNIDKDLRLSCQQSRCTCRSREGHSDSANPKNSGRAQGMLNLFDPCRIS</sequence>
<keyword evidence="2" id="KW-0808">Transferase</keyword>
<name>A0A2P4XZQ9_9STRA</name>
<accession>A0A2P4XZQ9</accession>
<comment type="caution">
    <text evidence="2">The sequence shown here is derived from an EMBL/GenBank/DDBJ whole genome shotgun (WGS) entry which is preliminary data.</text>
</comment>
<keyword evidence="2" id="KW-0548">Nucleotidyltransferase</keyword>
<protein>
    <submittedName>
        <fullName evidence="2">Reverse transcriptase</fullName>
    </submittedName>
</protein>
<evidence type="ECO:0000256" key="1">
    <source>
        <dbReference type="SAM" id="MobiDB-lite"/>
    </source>
</evidence>
<evidence type="ECO:0000313" key="2">
    <source>
        <dbReference type="EMBL" id="POM70989.1"/>
    </source>
</evidence>
<dbReference type="GO" id="GO:0003964">
    <property type="term" value="F:RNA-directed DNA polymerase activity"/>
    <property type="evidence" value="ECO:0007669"/>
    <property type="project" value="UniProtKB-KW"/>
</dbReference>
<evidence type="ECO:0000313" key="3">
    <source>
        <dbReference type="Proteomes" id="UP000237271"/>
    </source>
</evidence>
<dbReference type="EMBL" id="NCKW01006676">
    <property type="protein sequence ID" value="POM70989.1"/>
    <property type="molecule type" value="Genomic_DNA"/>
</dbReference>